<dbReference type="Pfam" id="PF00226">
    <property type="entry name" value="DnaJ"/>
    <property type="match status" value="1"/>
</dbReference>
<dbReference type="CDD" id="cd06257">
    <property type="entry name" value="DnaJ"/>
    <property type="match status" value="1"/>
</dbReference>
<dbReference type="InterPro" id="IPR001623">
    <property type="entry name" value="DnaJ_domain"/>
</dbReference>
<evidence type="ECO:0000256" key="2">
    <source>
        <dbReference type="SAM" id="Phobius"/>
    </source>
</evidence>
<gene>
    <name evidence="4" type="ORF">HAQ05_10210</name>
</gene>
<dbReference type="SMART" id="SM00271">
    <property type="entry name" value="DnaJ"/>
    <property type="match status" value="1"/>
</dbReference>
<keyword evidence="5" id="KW-1185">Reference proteome</keyword>
<dbReference type="SUPFAM" id="SSF46565">
    <property type="entry name" value="Chaperone J-domain"/>
    <property type="match status" value="1"/>
</dbReference>
<dbReference type="PROSITE" id="PS50076">
    <property type="entry name" value="DNAJ_2"/>
    <property type="match status" value="1"/>
</dbReference>
<keyword evidence="2" id="KW-0472">Membrane</keyword>
<protein>
    <submittedName>
        <fullName evidence="4">J domain-containing protein</fullName>
    </submittedName>
</protein>
<dbReference type="InterPro" id="IPR036869">
    <property type="entry name" value="J_dom_sf"/>
</dbReference>
<organism evidence="4 5">
    <name type="scientific">Pseudomonas typographi</name>
    <dbReference type="NCBI Taxonomy" id="2715964"/>
    <lineage>
        <taxon>Bacteria</taxon>
        <taxon>Pseudomonadati</taxon>
        <taxon>Pseudomonadota</taxon>
        <taxon>Gammaproteobacteria</taxon>
        <taxon>Pseudomonadales</taxon>
        <taxon>Pseudomonadaceae</taxon>
        <taxon>Pseudomonas</taxon>
    </lineage>
</organism>
<feature type="transmembrane region" description="Helical" evidence="2">
    <location>
        <begin position="97"/>
        <end position="117"/>
    </location>
</feature>
<keyword evidence="1" id="KW-0143">Chaperone</keyword>
<keyword evidence="2" id="KW-1133">Transmembrane helix</keyword>
<evidence type="ECO:0000313" key="5">
    <source>
        <dbReference type="Proteomes" id="UP000805841"/>
    </source>
</evidence>
<sequence length="127" mass="14135">MRDVHTHYDNLKITPNAPPEVIRAAYKALVQKYHPDKHPGNESAAKVLRLVNEAYAVLSDPREKARHDAWIRAQPGRRAPLPKPAAPQPVAAQHRTGWVWIVILLVLAFALGVVLAMELPAGLRPPR</sequence>
<dbReference type="Proteomes" id="UP000805841">
    <property type="component" value="Unassembled WGS sequence"/>
</dbReference>
<keyword evidence="2" id="KW-0812">Transmembrane</keyword>
<dbReference type="EMBL" id="JAAOCA010000010">
    <property type="protein sequence ID" value="MBD1599075.1"/>
    <property type="molecule type" value="Genomic_DNA"/>
</dbReference>
<dbReference type="Gene3D" id="1.10.287.110">
    <property type="entry name" value="DnaJ domain"/>
    <property type="match status" value="1"/>
</dbReference>
<feature type="domain" description="J" evidence="3">
    <location>
        <begin position="6"/>
        <end position="71"/>
    </location>
</feature>
<dbReference type="RefSeq" id="WP_190420033.1">
    <property type="nucleotide sequence ID" value="NZ_JAAOCA010000010.1"/>
</dbReference>
<accession>A0ABR7Z0T6</accession>
<comment type="caution">
    <text evidence="4">The sequence shown here is derived from an EMBL/GenBank/DDBJ whole genome shotgun (WGS) entry which is preliminary data.</text>
</comment>
<dbReference type="InterPro" id="IPR050817">
    <property type="entry name" value="DjlA_DnaK_co-chaperone"/>
</dbReference>
<evidence type="ECO:0000313" key="4">
    <source>
        <dbReference type="EMBL" id="MBD1599075.1"/>
    </source>
</evidence>
<evidence type="ECO:0000259" key="3">
    <source>
        <dbReference type="PROSITE" id="PS50076"/>
    </source>
</evidence>
<dbReference type="PRINTS" id="PR00625">
    <property type="entry name" value="JDOMAIN"/>
</dbReference>
<dbReference type="PANTHER" id="PTHR24074">
    <property type="entry name" value="CO-CHAPERONE PROTEIN DJLA"/>
    <property type="match status" value="1"/>
</dbReference>
<evidence type="ECO:0000256" key="1">
    <source>
        <dbReference type="ARBA" id="ARBA00023186"/>
    </source>
</evidence>
<proteinExistence type="predicted"/>
<reference evidence="4 5" key="1">
    <citation type="journal article" date="2020" name="Insects">
        <title>Bacteria Belonging to Pseudomonas typographi sp. nov. from the Bark Beetle Ips typographus Have Genomic Potential to Aid in the Host Ecology.</title>
        <authorList>
            <person name="Peral-Aranega E."/>
            <person name="Saati-Santamaria Z."/>
            <person name="Kolarik M."/>
            <person name="Rivas R."/>
            <person name="Garcia-Fraile P."/>
        </authorList>
    </citation>
    <scope>NUCLEOTIDE SEQUENCE [LARGE SCALE GENOMIC DNA]</scope>
    <source>
        <strain evidence="4 5">CA3A</strain>
    </source>
</reference>
<name>A0ABR7Z0T6_9PSED</name>